<evidence type="ECO:0000256" key="9">
    <source>
        <dbReference type="ARBA" id="ARBA00022827"/>
    </source>
</evidence>
<dbReference type="SUPFAM" id="SSF52374">
    <property type="entry name" value="Nucleotidylyl transferase"/>
    <property type="match status" value="1"/>
</dbReference>
<feature type="domain" description="FAD synthetase" evidence="12">
    <location>
        <begin position="15"/>
        <end position="159"/>
    </location>
</feature>
<dbReference type="PANTHER" id="PTHR22749:SF6">
    <property type="entry name" value="RIBOFLAVIN KINASE"/>
    <property type="match status" value="1"/>
</dbReference>
<accession>K2NZ64</accession>
<dbReference type="STRING" id="721133.SAMN05216176_105198"/>
<dbReference type="Gene3D" id="3.40.50.620">
    <property type="entry name" value="HUPs"/>
    <property type="match status" value="1"/>
</dbReference>
<keyword evidence="8" id="KW-0547">Nucleotide-binding</keyword>
<reference evidence="13 14" key="1">
    <citation type="journal article" date="2012" name="J. Bacteriol.">
        <title>Genome Sequence of Nitratireductor indicus Type Strain C115.</title>
        <authorList>
            <person name="Lai Q."/>
            <person name="Li G."/>
            <person name="Yu Z."/>
            <person name="Shao Z."/>
        </authorList>
    </citation>
    <scope>NUCLEOTIDE SEQUENCE [LARGE SCALE GENOMIC DNA]</scope>
    <source>
        <strain evidence="13 14">C115</strain>
    </source>
</reference>
<evidence type="ECO:0000313" key="13">
    <source>
        <dbReference type="EMBL" id="EKF43164.1"/>
    </source>
</evidence>
<evidence type="ECO:0000256" key="6">
    <source>
        <dbReference type="ARBA" id="ARBA00022679"/>
    </source>
</evidence>
<comment type="caution">
    <text evidence="13">The sequence shown here is derived from an EMBL/GenBank/DDBJ whole genome shotgun (WGS) entry which is preliminary data.</text>
</comment>
<dbReference type="EC" id="2.7.7.2" evidence="3"/>
<keyword evidence="4" id="KW-0285">Flavoprotein</keyword>
<dbReference type="UniPathway" id="UPA00277">
    <property type="reaction ID" value="UER00407"/>
</dbReference>
<keyword evidence="9" id="KW-0274">FAD</keyword>
<organism evidence="13 14">
    <name type="scientific">Nitratireductor indicus C115</name>
    <dbReference type="NCBI Taxonomy" id="1231190"/>
    <lineage>
        <taxon>Bacteria</taxon>
        <taxon>Pseudomonadati</taxon>
        <taxon>Pseudomonadota</taxon>
        <taxon>Alphaproteobacteria</taxon>
        <taxon>Hyphomicrobiales</taxon>
        <taxon>Phyllobacteriaceae</taxon>
        <taxon>Nitratireductor</taxon>
    </lineage>
</organism>
<comment type="pathway">
    <text evidence="1">Cofactor biosynthesis; FAD biosynthesis; FAD from FMN: step 1/1.</text>
</comment>
<keyword evidence="10" id="KW-0067">ATP-binding</keyword>
<dbReference type="Proteomes" id="UP000007374">
    <property type="component" value="Unassembled WGS sequence"/>
</dbReference>
<sequence>MRIQSSHTQNAGSASTGACIAIGAFDGVHLGHQALIETMLRRARSRGVAALVQTFDPLPKVVFGRERPIGTLAERKARLYALGVDRVHVAHFTPDYAARSPEAFLDDLEALDVSEIFVGEDFRFGRGRAGDLELLATRFKVTTADCVTCSDGERISSTRIRHLRASGRAGAARALLGLLPGAIALARDTASAPISPLTPETLS</sequence>
<dbReference type="InterPro" id="IPR014729">
    <property type="entry name" value="Rossmann-like_a/b/a_fold"/>
</dbReference>
<evidence type="ECO:0000256" key="3">
    <source>
        <dbReference type="ARBA" id="ARBA00012393"/>
    </source>
</evidence>
<dbReference type="Pfam" id="PF06574">
    <property type="entry name" value="FAD_syn"/>
    <property type="match status" value="1"/>
</dbReference>
<dbReference type="InterPro" id="IPR015864">
    <property type="entry name" value="FAD_synthase"/>
</dbReference>
<dbReference type="GO" id="GO:0009398">
    <property type="term" value="P:FMN biosynthetic process"/>
    <property type="evidence" value="ECO:0007669"/>
    <property type="project" value="TreeGrafter"/>
</dbReference>
<name>K2NZ64_9HYPH</name>
<dbReference type="RefSeq" id="WP_009756318.1">
    <property type="nucleotide sequence ID" value="NZ_AMSI01000004.1"/>
</dbReference>
<evidence type="ECO:0000256" key="8">
    <source>
        <dbReference type="ARBA" id="ARBA00022741"/>
    </source>
</evidence>
<dbReference type="PANTHER" id="PTHR22749">
    <property type="entry name" value="RIBOFLAVIN KINASE/FMN ADENYLYLTRANSFERASE"/>
    <property type="match status" value="1"/>
</dbReference>
<dbReference type="GO" id="GO:0006747">
    <property type="term" value="P:FAD biosynthetic process"/>
    <property type="evidence" value="ECO:0007669"/>
    <property type="project" value="UniProtKB-UniPathway"/>
</dbReference>
<comment type="catalytic activity">
    <reaction evidence="11">
        <text>FMN + ATP + H(+) = FAD + diphosphate</text>
        <dbReference type="Rhea" id="RHEA:17237"/>
        <dbReference type="ChEBI" id="CHEBI:15378"/>
        <dbReference type="ChEBI" id="CHEBI:30616"/>
        <dbReference type="ChEBI" id="CHEBI:33019"/>
        <dbReference type="ChEBI" id="CHEBI:57692"/>
        <dbReference type="ChEBI" id="CHEBI:58210"/>
        <dbReference type="EC" id="2.7.7.2"/>
    </reaction>
</comment>
<evidence type="ECO:0000313" key="14">
    <source>
        <dbReference type="Proteomes" id="UP000007374"/>
    </source>
</evidence>
<dbReference type="GO" id="GO:0005524">
    <property type="term" value="F:ATP binding"/>
    <property type="evidence" value="ECO:0007669"/>
    <property type="project" value="UniProtKB-KW"/>
</dbReference>
<keyword evidence="13" id="KW-0418">Kinase</keyword>
<evidence type="ECO:0000256" key="4">
    <source>
        <dbReference type="ARBA" id="ARBA00022630"/>
    </source>
</evidence>
<evidence type="ECO:0000256" key="1">
    <source>
        <dbReference type="ARBA" id="ARBA00004726"/>
    </source>
</evidence>
<dbReference type="AlphaFoldDB" id="K2NZ64"/>
<evidence type="ECO:0000256" key="2">
    <source>
        <dbReference type="ARBA" id="ARBA00010214"/>
    </source>
</evidence>
<dbReference type="CDD" id="cd02064">
    <property type="entry name" value="FAD_synthetase_N"/>
    <property type="match status" value="1"/>
</dbReference>
<dbReference type="GO" id="GO:0003919">
    <property type="term" value="F:FMN adenylyltransferase activity"/>
    <property type="evidence" value="ECO:0007669"/>
    <property type="project" value="UniProtKB-EC"/>
</dbReference>
<proteinExistence type="inferred from homology"/>
<dbReference type="GO" id="GO:0009231">
    <property type="term" value="P:riboflavin biosynthetic process"/>
    <property type="evidence" value="ECO:0007669"/>
    <property type="project" value="InterPro"/>
</dbReference>
<dbReference type="InterPro" id="IPR023468">
    <property type="entry name" value="Riboflavin_kinase"/>
</dbReference>
<evidence type="ECO:0000256" key="11">
    <source>
        <dbReference type="ARBA" id="ARBA00049494"/>
    </source>
</evidence>
<evidence type="ECO:0000256" key="7">
    <source>
        <dbReference type="ARBA" id="ARBA00022695"/>
    </source>
</evidence>
<gene>
    <name evidence="13" type="ORF">NA8A_07504</name>
</gene>
<dbReference type="eggNOG" id="COG0196">
    <property type="taxonomic scope" value="Bacteria"/>
</dbReference>
<evidence type="ECO:0000259" key="12">
    <source>
        <dbReference type="Pfam" id="PF06574"/>
    </source>
</evidence>
<dbReference type="EMBL" id="AMSI01000004">
    <property type="protein sequence ID" value="EKF43164.1"/>
    <property type="molecule type" value="Genomic_DNA"/>
</dbReference>
<dbReference type="PROSITE" id="PS51257">
    <property type="entry name" value="PROKAR_LIPOPROTEIN"/>
    <property type="match status" value="1"/>
</dbReference>
<evidence type="ECO:0000256" key="10">
    <source>
        <dbReference type="ARBA" id="ARBA00022840"/>
    </source>
</evidence>
<keyword evidence="6 13" id="KW-0808">Transferase</keyword>
<keyword evidence="7 13" id="KW-0548">Nucleotidyltransferase</keyword>
<protein>
    <recommendedName>
        <fullName evidence="3">FAD synthase</fullName>
        <ecNumber evidence="3">2.7.7.2</ecNumber>
    </recommendedName>
</protein>
<evidence type="ECO:0000256" key="5">
    <source>
        <dbReference type="ARBA" id="ARBA00022643"/>
    </source>
</evidence>
<dbReference type="GO" id="GO:0008531">
    <property type="term" value="F:riboflavin kinase activity"/>
    <property type="evidence" value="ECO:0007669"/>
    <property type="project" value="TreeGrafter"/>
</dbReference>
<dbReference type="OrthoDB" id="9803667at2"/>
<keyword evidence="5" id="KW-0288">FMN</keyword>
<dbReference type="PATRIC" id="fig|1231190.3.peg.1573"/>
<keyword evidence="14" id="KW-1185">Reference proteome</keyword>
<comment type="similarity">
    <text evidence="2">Belongs to the RibF family.</text>
</comment>